<keyword evidence="2" id="KW-1185">Reference proteome</keyword>
<accession>A0AA38XNV6</accession>
<proteinExistence type="predicted"/>
<dbReference type="InterPro" id="IPR029063">
    <property type="entry name" value="SAM-dependent_MTases_sf"/>
</dbReference>
<dbReference type="CDD" id="cd02440">
    <property type="entry name" value="AdoMet_MTases"/>
    <property type="match status" value="1"/>
</dbReference>
<dbReference type="EMBL" id="JAPDRK010000001">
    <property type="protein sequence ID" value="KAJ9616935.1"/>
    <property type="molecule type" value="Genomic_DNA"/>
</dbReference>
<evidence type="ECO:0008006" key="3">
    <source>
        <dbReference type="Google" id="ProtNLM"/>
    </source>
</evidence>
<reference evidence="1" key="1">
    <citation type="submission" date="2022-10" db="EMBL/GenBank/DDBJ databases">
        <title>Culturing micro-colonial fungi from biological soil crusts in the Mojave desert and describing Neophaeococcomyces mojavensis, and introducing the new genera and species Taxawa tesnikishii.</title>
        <authorList>
            <person name="Kurbessoian T."/>
            <person name="Stajich J.E."/>
        </authorList>
    </citation>
    <scope>NUCLEOTIDE SEQUENCE</scope>
    <source>
        <strain evidence="1">TK_41</strain>
    </source>
</reference>
<name>A0AA38XNV6_9EURO</name>
<dbReference type="Pfam" id="PF13489">
    <property type="entry name" value="Methyltransf_23"/>
    <property type="match status" value="1"/>
</dbReference>
<gene>
    <name evidence="1" type="ORF">H2200_000655</name>
</gene>
<protein>
    <recommendedName>
        <fullName evidence="3">Methyltransferase domain-containing protein</fullName>
    </recommendedName>
</protein>
<organism evidence="1 2">
    <name type="scientific">Cladophialophora chaetospira</name>
    <dbReference type="NCBI Taxonomy" id="386627"/>
    <lineage>
        <taxon>Eukaryota</taxon>
        <taxon>Fungi</taxon>
        <taxon>Dikarya</taxon>
        <taxon>Ascomycota</taxon>
        <taxon>Pezizomycotina</taxon>
        <taxon>Eurotiomycetes</taxon>
        <taxon>Chaetothyriomycetidae</taxon>
        <taxon>Chaetothyriales</taxon>
        <taxon>Herpotrichiellaceae</taxon>
        <taxon>Cladophialophora</taxon>
    </lineage>
</organism>
<evidence type="ECO:0000313" key="2">
    <source>
        <dbReference type="Proteomes" id="UP001172673"/>
    </source>
</evidence>
<dbReference type="Proteomes" id="UP001172673">
    <property type="component" value="Unassembled WGS sequence"/>
</dbReference>
<comment type="caution">
    <text evidence="1">The sequence shown here is derived from an EMBL/GenBank/DDBJ whole genome shotgun (WGS) entry which is preliminary data.</text>
</comment>
<sequence>MTFGDRLATHEPEKKKAIHNVLDIGTGTGIWSIEYGDAHPESIVLGVDVSPRAPER</sequence>
<dbReference type="SUPFAM" id="SSF53335">
    <property type="entry name" value="S-adenosyl-L-methionine-dependent methyltransferases"/>
    <property type="match status" value="1"/>
</dbReference>
<evidence type="ECO:0000313" key="1">
    <source>
        <dbReference type="EMBL" id="KAJ9616935.1"/>
    </source>
</evidence>
<dbReference type="Gene3D" id="3.40.50.150">
    <property type="entry name" value="Vaccinia Virus protein VP39"/>
    <property type="match status" value="1"/>
</dbReference>
<dbReference type="AlphaFoldDB" id="A0AA38XNV6"/>